<evidence type="ECO:0000313" key="1">
    <source>
        <dbReference type="EMBL" id="BES79868.1"/>
    </source>
</evidence>
<organism evidence="1 2">
    <name type="scientific">Yersinia phage vB_Yru_GN1</name>
    <dbReference type="NCBI Taxonomy" id="3074381"/>
    <lineage>
        <taxon>Viruses</taxon>
        <taxon>Duplodnaviria</taxon>
        <taxon>Heunggongvirae</taxon>
        <taxon>Uroviricota</taxon>
        <taxon>Caudoviricetes</taxon>
        <taxon>Caudoviricetes incertae sedis</taxon>
        <taxon>Sepahanvirus</taxon>
        <taxon>Sepahanvirus vB-Yru-GN1</taxon>
    </lineage>
</organism>
<sequence length="215" mass="24657">MTELKVSIVDYPFTAESWDKAGSNIMGLVNGKEVPICAETVHQVSGYSLDGNRTIQIIVKSGNESDDSKLIADLLNDGLNRFNKTPKKSEGMFLQEISDKSEEEYTPLHVDYYIDYGLMGHADAYPEFVEGTDKENHRYARWVLNHFRLSAICRGDFDWYMKDHKLFATYEGKRYRVTGASRFGDVWLHSNPEVSTGYEHRVPLDKLLNLSNSWE</sequence>
<dbReference type="EMBL" id="LC779065">
    <property type="protein sequence ID" value="BES79868.1"/>
    <property type="molecule type" value="Genomic_DNA"/>
</dbReference>
<protein>
    <submittedName>
        <fullName evidence="1">Uncharacterized protein</fullName>
    </submittedName>
</protein>
<name>A0AA86MDB1_9CAUD</name>
<dbReference type="Proteomes" id="UP001304813">
    <property type="component" value="Segment"/>
</dbReference>
<keyword evidence="2" id="KW-1185">Reference proteome</keyword>
<reference evidence="1 2" key="1">
    <citation type="submission" date="2023-09" db="EMBL/GenBank/DDBJ databases">
        <title>Analysis of phage genome (vB_Yru_GN1) of the bacterium (Yersinia ruckeri).</title>
        <authorList>
            <person name="Ganjoor M.S."/>
            <person name="Bouzari M."/>
            <person name="Soleimani-Delfan A."/>
        </authorList>
    </citation>
    <scope>NUCLEOTIDE SEQUENCE [LARGE SCALE GENOMIC DNA]</scope>
    <source>
        <strain evidence="2">vB_Yru_GN1</strain>
    </source>
</reference>
<evidence type="ECO:0000313" key="2">
    <source>
        <dbReference type="Proteomes" id="UP001304813"/>
    </source>
</evidence>
<accession>A0AA86MDB1</accession>
<proteinExistence type="predicted"/>